<proteinExistence type="predicted"/>
<organism evidence="3 4">
    <name type="scientific">Seminavis robusta</name>
    <dbReference type="NCBI Taxonomy" id="568900"/>
    <lineage>
        <taxon>Eukaryota</taxon>
        <taxon>Sar</taxon>
        <taxon>Stramenopiles</taxon>
        <taxon>Ochrophyta</taxon>
        <taxon>Bacillariophyta</taxon>
        <taxon>Bacillariophyceae</taxon>
        <taxon>Bacillariophycidae</taxon>
        <taxon>Naviculales</taxon>
        <taxon>Naviculaceae</taxon>
        <taxon>Seminavis</taxon>
    </lineage>
</organism>
<evidence type="ECO:0000259" key="2">
    <source>
        <dbReference type="PROSITE" id="PS51397"/>
    </source>
</evidence>
<dbReference type="OrthoDB" id="261960at2759"/>
<dbReference type="GO" id="GO:0008237">
    <property type="term" value="F:metallopeptidase activity"/>
    <property type="evidence" value="ECO:0007669"/>
    <property type="project" value="TreeGrafter"/>
</dbReference>
<sequence length="431" mass="48109">MARKRNQLMNMFPPGKVTAEQASEALRKSRGDLEKAKAMIQAGKDAKDTKPSARTTSSAAKKPAAAAVSSSSKENKLPSKPAATTKEYSNNAMENDKKNTDENVVNSRRPPKTVVAINNLSDRQYCCVWWVEEIKDGYRPDISRSLLAEVARHANLILRDRGWRVKRLIESTSTRFLGVCYSNGRNDADAASANIMLNLRQRPDKNCRQFRTFAQIMAVMIHEVTHISIGLEDIHPPAFWELMQECKKEYQQKLAAEELEQETDDYGCKDKYITGTGEVSTLQQSAGTVVSAEGMTLGEDHWCGAKRARPSYSRRGTKRSSVQAVGIKAAELQQKRRPLKKGTKMIDKRTKDGKAKAAALKRLTPRELAARAALERWQGNASGTNDKDNNKVSNQEEETTTTIFVEVIEDHPSVCGCRCCEWDKLLCQPAN</sequence>
<feature type="region of interest" description="Disordered" evidence="1">
    <location>
        <begin position="1"/>
        <end position="107"/>
    </location>
</feature>
<dbReference type="AlphaFoldDB" id="A0A9N8D9S1"/>
<dbReference type="InterPro" id="IPR013536">
    <property type="entry name" value="WLM_dom"/>
</dbReference>
<gene>
    <name evidence="3" type="ORF">SEMRO_44_G026530.1</name>
</gene>
<protein>
    <recommendedName>
        <fullName evidence="2">WLM domain-containing protein</fullName>
    </recommendedName>
</protein>
<dbReference type="GO" id="GO:0005634">
    <property type="term" value="C:nucleus"/>
    <property type="evidence" value="ECO:0007669"/>
    <property type="project" value="TreeGrafter"/>
</dbReference>
<dbReference type="Proteomes" id="UP001153069">
    <property type="component" value="Unassembled WGS sequence"/>
</dbReference>
<dbReference type="InterPro" id="IPR053000">
    <property type="entry name" value="WSS1-like_metalloprotease"/>
</dbReference>
<feature type="region of interest" description="Disordered" evidence="1">
    <location>
        <begin position="377"/>
        <end position="397"/>
    </location>
</feature>
<feature type="compositionally biased region" description="Basic and acidic residues" evidence="1">
    <location>
        <begin position="25"/>
        <end position="37"/>
    </location>
</feature>
<dbReference type="PANTHER" id="PTHR46622">
    <property type="entry name" value="DNA-DEPENDENT METALLOPROTEASE WSS1"/>
    <property type="match status" value="1"/>
</dbReference>
<evidence type="ECO:0000313" key="4">
    <source>
        <dbReference type="Proteomes" id="UP001153069"/>
    </source>
</evidence>
<dbReference type="PANTHER" id="PTHR46622:SF1">
    <property type="entry name" value="DNA-DEPENDENT METALLOPROTEASE WSS1"/>
    <property type="match status" value="1"/>
</dbReference>
<dbReference type="EMBL" id="CAICTM010000044">
    <property type="protein sequence ID" value="CAB9498729.1"/>
    <property type="molecule type" value="Genomic_DNA"/>
</dbReference>
<evidence type="ECO:0000313" key="3">
    <source>
        <dbReference type="EMBL" id="CAB9498729.1"/>
    </source>
</evidence>
<name>A0A9N8D9S1_9STRA</name>
<dbReference type="GO" id="GO:0006281">
    <property type="term" value="P:DNA repair"/>
    <property type="evidence" value="ECO:0007669"/>
    <property type="project" value="TreeGrafter"/>
</dbReference>
<keyword evidence="4" id="KW-1185">Reference proteome</keyword>
<evidence type="ECO:0000256" key="1">
    <source>
        <dbReference type="SAM" id="MobiDB-lite"/>
    </source>
</evidence>
<comment type="caution">
    <text evidence="3">The sequence shown here is derived from an EMBL/GenBank/DDBJ whole genome shotgun (WGS) entry which is preliminary data.</text>
</comment>
<feature type="compositionally biased region" description="Low complexity" evidence="1">
    <location>
        <begin position="52"/>
        <end position="72"/>
    </location>
</feature>
<reference evidence="3" key="1">
    <citation type="submission" date="2020-06" db="EMBL/GenBank/DDBJ databases">
        <authorList>
            <consortium name="Plant Systems Biology data submission"/>
        </authorList>
    </citation>
    <scope>NUCLEOTIDE SEQUENCE</scope>
    <source>
        <strain evidence="3">D6</strain>
    </source>
</reference>
<dbReference type="PROSITE" id="PS51397">
    <property type="entry name" value="WLM"/>
    <property type="match status" value="1"/>
</dbReference>
<accession>A0A9N8D9S1</accession>
<feature type="domain" description="WLM" evidence="2">
    <location>
        <begin position="122"/>
        <end position="378"/>
    </location>
</feature>
<dbReference type="Pfam" id="PF08325">
    <property type="entry name" value="WLM"/>
    <property type="match status" value="1"/>
</dbReference>